<name>A0A9W4D7H2_BLUGR</name>
<dbReference type="AlphaFoldDB" id="A0A9W4D7H2"/>
<dbReference type="EMBL" id="CAJHIT010000009">
    <property type="protein sequence ID" value="CAD6505683.1"/>
    <property type="molecule type" value="Genomic_DNA"/>
</dbReference>
<gene>
    <name evidence="1" type="ORF">BGTH12_LOCUS7041</name>
</gene>
<proteinExistence type="predicted"/>
<protein>
    <submittedName>
        <fullName evidence="1">BgTH12-01173</fullName>
    </submittedName>
</protein>
<accession>A0A9W4D7H2</accession>
<organism evidence="1 2">
    <name type="scientific">Blumeria graminis f. sp. triticale</name>
    <dbReference type="NCBI Taxonomy" id="1689686"/>
    <lineage>
        <taxon>Eukaryota</taxon>
        <taxon>Fungi</taxon>
        <taxon>Dikarya</taxon>
        <taxon>Ascomycota</taxon>
        <taxon>Pezizomycotina</taxon>
        <taxon>Leotiomycetes</taxon>
        <taxon>Erysiphales</taxon>
        <taxon>Erysiphaceae</taxon>
        <taxon>Blumeria</taxon>
    </lineage>
</organism>
<comment type="caution">
    <text evidence="1">The sequence shown here is derived from an EMBL/GenBank/DDBJ whole genome shotgun (WGS) entry which is preliminary data.</text>
</comment>
<dbReference type="Proteomes" id="UP000683417">
    <property type="component" value="Unassembled WGS sequence"/>
</dbReference>
<reference evidence="1" key="1">
    <citation type="submission" date="2020-10" db="EMBL/GenBank/DDBJ databases">
        <authorList>
            <person name="Muller C M."/>
        </authorList>
    </citation>
    <scope>NUCLEOTIDE SEQUENCE</scope>
    <source>
        <strain evidence="1">THUN-12</strain>
    </source>
</reference>
<evidence type="ECO:0000313" key="2">
    <source>
        <dbReference type="Proteomes" id="UP000683417"/>
    </source>
</evidence>
<sequence length="60" mass="6918">MICIAPLMPSCSETFPHAITVGRHVCDCEVSDESWHTYWVLGYPMCAHVWIRIIREQVAQ</sequence>
<evidence type="ECO:0000313" key="1">
    <source>
        <dbReference type="EMBL" id="CAD6505683.1"/>
    </source>
</evidence>